<dbReference type="Proteomes" id="UP000250434">
    <property type="component" value="Chromosome"/>
</dbReference>
<dbReference type="Pfam" id="PF21597">
    <property type="entry name" value="TetR_C_43"/>
    <property type="match status" value="1"/>
</dbReference>
<name>A0A344LBF6_9PSEU</name>
<evidence type="ECO:0000259" key="6">
    <source>
        <dbReference type="PROSITE" id="PS50977"/>
    </source>
</evidence>
<evidence type="ECO:0000256" key="3">
    <source>
        <dbReference type="ARBA" id="ARBA00023163"/>
    </source>
</evidence>
<dbReference type="SUPFAM" id="SSF48498">
    <property type="entry name" value="Tetracyclin repressor-like, C-terminal domain"/>
    <property type="match status" value="1"/>
</dbReference>
<dbReference type="PROSITE" id="PS50977">
    <property type="entry name" value="HTH_TETR_2"/>
    <property type="match status" value="1"/>
</dbReference>
<dbReference type="PANTHER" id="PTHR30055:SF234">
    <property type="entry name" value="HTH-TYPE TRANSCRIPTIONAL REGULATOR BETI"/>
    <property type="match status" value="1"/>
</dbReference>
<protein>
    <submittedName>
        <fullName evidence="7">TetR family transcriptional regulator</fullName>
    </submittedName>
</protein>
<evidence type="ECO:0000256" key="5">
    <source>
        <dbReference type="SAM" id="MobiDB-lite"/>
    </source>
</evidence>
<reference evidence="7 8" key="1">
    <citation type="submission" date="2016-04" db="EMBL/GenBank/DDBJ databases">
        <title>Complete genome sequence and analysis of deep-sea sediment isolate, Amycolatopsis sp. WP1.</title>
        <authorList>
            <person name="Wang H."/>
            <person name="Chen S."/>
            <person name="Wu Q."/>
        </authorList>
    </citation>
    <scope>NUCLEOTIDE SEQUENCE [LARGE SCALE GENOMIC DNA]</scope>
    <source>
        <strain evidence="7 8">WP1</strain>
    </source>
</reference>
<dbReference type="GO" id="GO:0000976">
    <property type="term" value="F:transcription cis-regulatory region binding"/>
    <property type="evidence" value="ECO:0007669"/>
    <property type="project" value="TreeGrafter"/>
</dbReference>
<evidence type="ECO:0000256" key="2">
    <source>
        <dbReference type="ARBA" id="ARBA00023125"/>
    </source>
</evidence>
<dbReference type="AlphaFoldDB" id="A0A344LBF6"/>
<feature type="region of interest" description="Disordered" evidence="5">
    <location>
        <begin position="189"/>
        <end position="211"/>
    </location>
</feature>
<dbReference type="OrthoDB" id="9795011at2"/>
<dbReference type="InterPro" id="IPR009057">
    <property type="entry name" value="Homeodomain-like_sf"/>
</dbReference>
<dbReference type="PANTHER" id="PTHR30055">
    <property type="entry name" value="HTH-TYPE TRANSCRIPTIONAL REGULATOR RUTR"/>
    <property type="match status" value="1"/>
</dbReference>
<sequence length="211" mass="22665">MSTTQGSGLSGRRQQAAQNDGIILDAAREVFLADPKAPVSAVAKRAGVGISALYRRYPGKEDLLRHLCHEGLRRYNAEAEAALADPDPATAFTGFVERVVEADVHSLTVHLAGTFTPTEEMGADAMRSNELAATLLSRAKDAGAVRQDAVAQDIGLTLEACSAIRLDDPDRTRELRRRVLAMLLRTLTTTNDDPLPGPAPKPGELSGRWQP</sequence>
<dbReference type="SUPFAM" id="SSF46689">
    <property type="entry name" value="Homeodomain-like"/>
    <property type="match status" value="1"/>
</dbReference>
<keyword evidence="8" id="KW-1185">Reference proteome</keyword>
<dbReference type="EMBL" id="CP015163">
    <property type="protein sequence ID" value="AXB45380.1"/>
    <property type="molecule type" value="Genomic_DNA"/>
</dbReference>
<dbReference type="InterPro" id="IPR050109">
    <property type="entry name" value="HTH-type_TetR-like_transc_reg"/>
</dbReference>
<dbReference type="InterPro" id="IPR049445">
    <property type="entry name" value="TetR_SbtR-like_C"/>
</dbReference>
<dbReference type="KEGG" id="aab:A4R43_25200"/>
<organism evidence="7 8">
    <name type="scientific">Amycolatopsis albispora</name>
    <dbReference type="NCBI Taxonomy" id="1804986"/>
    <lineage>
        <taxon>Bacteria</taxon>
        <taxon>Bacillati</taxon>
        <taxon>Actinomycetota</taxon>
        <taxon>Actinomycetes</taxon>
        <taxon>Pseudonocardiales</taxon>
        <taxon>Pseudonocardiaceae</taxon>
        <taxon>Amycolatopsis</taxon>
    </lineage>
</organism>
<dbReference type="RefSeq" id="WP_113694614.1">
    <property type="nucleotide sequence ID" value="NZ_CP015163.1"/>
</dbReference>
<accession>A0A344LBF6</accession>
<feature type="DNA-binding region" description="H-T-H motif" evidence="4">
    <location>
        <begin position="38"/>
        <end position="57"/>
    </location>
</feature>
<dbReference type="InterPro" id="IPR001647">
    <property type="entry name" value="HTH_TetR"/>
</dbReference>
<dbReference type="GO" id="GO:0003700">
    <property type="term" value="F:DNA-binding transcription factor activity"/>
    <property type="evidence" value="ECO:0007669"/>
    <property type="project" value="TreeGrafter"/>
</dbReference>
<evidence type="ECO:0000256" key="4">
    <source>
        <dbReference type="PROSITE-ProRule" id="PRU00335"/>
    </source>
</evidence>
<keyword evidence="3" id="KW-0804">Transcription</keyword>
<evidence type="ECO:0000256" key="1">
    <source>
        <dbReference type="ARBA" id="ARBA00023015"/>
    </source>
</evidence>
<keyword evidence="1" id="KW-0805">Transcription regulation</keyword>
<dbReference type="Pfam" id="PF00440">
    <property type="entry name" value="TetR_N"/>
    <property type="match status" value="1"/>
</dbReference>
<dbReference type="Gene3D" id="1.10.357.10">
    <property type="entry name" value="Tetracycline Repressor, domain 2"/>
    <property type="match status" value="1"/>
</dbReference>
<evidence type="ECO:0000313" key="7">
    <source>
        <dbReference type="EMBL" id="AXB45380.1"/>
    </source>
</evidence>
<gene>
    <name evidence="7" type="ORF">A4R43_25200</name>
</gene>
<feature type="domain" description="HTH tetR-type" evidence="6">
    <location>
        <begin position="17"/>
        <end position="75"/>
    </location>
</feature>
<proteinExistence type="predicted"/>
<keyword evidence="2 4" id="KW-0238">DNA-binding</keyword>
<evidence type="ECO:0000313" key="8">
    <source>
        <dbReference type="Proteomes" id="UP000250434"/>
    </source>
</evidence>
<dbReference type="InterPro" id="IPR036271">
    <property type="entry name" value="Tet_transcr_reg_TetR-rel_C_sf"/>
</dbReference>